<keyword evidence="3" id="KW-1185">Reference proteome</keyword>
<dbReference type="InterPro" id="IPR004252">
    <property type="entry name" value="Probable_transposase_24"/>
</dbReference>
<organism evidence="2 3">
    <name type="scientific">Brassica rapa subsp. trilocularis</name>
    <dbReference type="NCBI Taxonomy" id="1813537"/>
    <lineage>
        <taxon>Eukaryota</taxon>
        <taxon>Viridiplantae</taxon>
        <taxon>Streptophyta</taxon>
        <taxon>Embryophyta</taxon>
        <taxon>Tracheophyta</taxon>
        <taxon>Spermatophyta</taxon>
        <taxon>Magnoliopsida</taxon>
        <taxon>eudicotyledons</taxon>
        <taxon>Gunneridae</taxon>
        <taxon>Pentapetalae</taxon>
        <taxon>rosids</taxon>
        <taxon>malvids</taxon>
        <taxon>Brassicales</taxon>
        <taxon>Brassicaceae</taxon>
        <taxon>Brassiceae</taxon>
        <taxon>Brassica</taxon>
    </lineage>
</organism>
<protein>
    <submittedName>
        <fullName evidence="2">Uncharacterized protein</fullName>
    </submittedName>
</protein>
<dbReference type="Proteomes" id="UP000823674">
    <property type="component" value="Chromosome A07"/>
</dbReference>
<evidence type="ECO:0000313" key="2">
    <source>
        <dbReference type="EMBL" id="KAG5380470.1"/>
    </source>
</evidence>
<proteinExistence type="predicted"/>
<comment type="caution">
    <text evidence="2">The sequence shown here is derived from an EMBL/GenBank/DDBJ whole genome shotgun (WGS) entry which is preliminary data.</text>
</comment>
<reference evidence="2 3" key="1">
    <citation type="submission" date="2021-03" db="EMBL/GenBank/DDBJ databases">
        <authorList>
            <person name="King G.J."/>
            <person name="Bancroft I."/>
            <person name="Baten A."/>
            <person name="Bloomfield J."/>
            <person name="Borpatragohain P."/>
            <person name="He Z."/>
            <person name="Irish N."/>
            <person name="Irwin J."/>
            <person name="Liu K."/>
            <person name="Mauleon R.P."/>
            <person name="Moore J."/>
            <person name="Morris R."/>
            <person name="Ostergaard L."/>
            <person name="Wang B."/>
            <person name="Wells R."/>
        </authorList>
    </citation>
    <scope>NUCLEOTIDE SEQUENCE [LARGE SCALE GENOMIC DNA]</scope>
    <source>
        <strain evidence="2">R-o-18</strain>
        <tissue evidence="2">Leaf</tissue>
    </source>
</reference>
<name>A0ABQ7L485_BRACM</name>
<dbReference type="Pfam" id="PF03004">
    <property type="entry name" value="Transposase_24"/>
    <property type="match status" value="1"/>
</dbReference>
<feature type="region of interest" description="Disordered" evidence="1">
    <location>
        <begin position="106"/>
        <end position="126"/>
    </location>
</feature>
<evidence type="ECO:0000313" key="3">
    <source>
        <dbReference type="Proteomes" id="UP000823674"/>
    </source>
</evidence>
<accession>A0ABQ7L485</accession>
<sequence length="203" mass="23025">MDIDELIRQPGRETLPRLNPNYKTIPNTTWFGLSESGVSKSLLRIVYSGLLPKGWPTYAEIPPRYRDLWFRQFAQEYNWDSGLTGRVKISFDRYATRYYSGRIKTKAQSETNSKNKRSDRGGKGAYVHNLGSTSLLSREPNEGNPVDAFALLKSAHTNKQTGEIQDSLIKDVCDLVLSRPEQMTSSQPKILNLKMDLLLSPTP</sequence>
<gene>
    <name evidence="2" type="primary">A07g507910.1_BraROA</name>
    <name evidence="2" type="ORF">IGI04_028312</name>
</gene>
<dbReference type="EMBL" id="JADBGQ010000009">
    <property type="protein sequence ID" value="KAG5380470.1"/>
    <property type="molecule type" value="Genomic_DNA"/>
</dbReference>
<evidence type="ECO:0000256" key="1">
    <source>
        <dbReference type="SAM" id="MobiDB-lite"/>
    </source>
</evidence>